<dbReference type="InterPro" id="IPR001406">
    <property type="entry name" value="PsdUridine_synth_TruA"/>
</dbReference>
<dbReference type="GO" id="GO:0160147">
    <property type="term" value="F:tRNA pseudouridine(38-40) synthase activity"/>
    <property type="evidence" value="ECO:0007669"/>
    <property type="project" value="UniProtKB-EC"/>
</dbReference>
<keyword evidence="10" id="KW-1185">Reference proteome</keyword>
<dbReference type="PANTHER" id="PTHR11142:SF0">
    <property type="entry name" value="TRNA PSEUDOURIDINE SYNTHASE-LIKE 1"/>
    <property type="match status" value="1"/>
</dbReference>
<dbReference type="InterPro" id="IPR020094">
    <property type="entry name" value="TruA/RsuA/RluB/E/F_N"/>
</dbReference>
<dbReference type="HAMAP" id="MF_00171">
    <property type="entry name" value="TruA"/>
    <property type="match status" value="1"/>
</dbReference>
<comment type="caution">
    <text evidence="9">The sequence shown here is derived from an EMBL/GenBank/DDBJ whole genome shotgun (WGS) entry which is preliminary data.</text>
</comment>
<evidence type="ECO:0000259" key="8">
    <source>
        <dbReference type="Pfam" id="PF01416"/>
    </source>
</evidence>
<dbReference type="NCBIfam" id="TIGR00071">
    <property type="entry name" value="hisT_truA"/>
    <property type="match status" value="1"/>
</dbReference>
<evidence type="ECO:0000256" key="3">
    <source>
        <dbReference type="ARBA" id="ARBA00023235"/>
    </source>
</evidence>
<comment type="function">
    <text evidence="4">Formation of pseudouridine at positions 38, 39 and 40 in the anticodon stem and loop of transfer RNAs.</text>
</comment>
<dbReference type="OrthoDB" id="9811823at2"/>
<dbReference type="Proteomes" id="UP000195305">
    <property type="component" value="Unassembled WGS sequence"/>
</dbReference>
<evidence type="ECO:0000313" key="9">
    <source>
        <dbReference type="EMBL" id="OUQ34477.1"/>
    </source>
</evidence>
<dbReference type="CDD" id="cd02570">
    <property type="entry name" value="PseudoU_synth_EcTruA"/>
    <property type="match status" value="1"/>
</dbReference>
<comment type="caution">
    <text evidence="4">Lacks conserved residue(s) required for the propagation of feature annotation.</text>
</comment>
<evidence type="ECO:0000256" key="2">
    <source>
        <dbReference type="ARBA" id="ARBA00022694"/>
    </source>
</evidence>
<comment type="similarity">
    <text evidence="1 4 7">Belongs to the tRNA pseudouridine synthase TruA family.</text>
</comment>
<dbReference type="Gene3D" id="3.30.70.580">
    <property type="entry name" value="Pseudouridine synthase I, catalytic domain, N-terminal subdomain"/>
    <property type="match status" value="1"/>
</dbReference>
<dbReference type="InterPro" id="IPR020095">
    <property type="entry name" value="PsdUridine_synth_TruA_C"/>
</dbReference>
<evidence type="ECO:0000256" key="7">
    <source>
        <dbReference type="RuleBase" id="RU003792"/>
    </source>
</evidence>
<dbReference type="InterPro" id="IPR020103">
    <property type="entry name" value="PsdUridine_synth_cat_dom_sf"/>
</dbReference>
<reference evidence="9 10" key="1">
    <citation type="journal article" date="2018" name="BMC Genomics">
        <title>Whole genome sequencing and function prediction of 133 gut anaerobes isolated from chicken caecum in pure cultures.</title>
        <authorList>
            <person name="Medvecky M."/>
            <person name="Cejkova D."/>
            <person name="Polansky O."/>
            <person name="Karasova D."/>
            <person name="Kubasova T."/>
            <person name="Cizek A."/>
            <person name="Rychlik I."/>
        </authorList>
    </citation>
    <scope>NUCLEOTIDE SEQUENCE [LARGE SCALE GENOMIC DNA]</scope>
    <source>
        <strain evidence="9 10">An13</strain>
    </source>
</reference>
<feature type="domain" description="Pseudouridine synthase I TruA alpha/beta" evidence="8">
    <location>
        <begin position="6"/>
        <end position="103"/>
    </location>
</feature>
<feature type="domain" description="Pseudouridine synthase I TruA alpha/beta" evidence="8">
    <location>
        <begin position="141"/>
        <end position="242"/>
    </location>
</feature>
<dbReference type="RefSeq" id="WP_087357979.1">
    <property type="nucleotide sequence ID" value="NZ_AP031415.1"/>
</dbReference>
<evidence type="ECO:0000256" key="1">
    <source>
        <dbReference type="ARBA" id="ARBA00009375"/>
    </source>
</evidence>
<evidence type="ECO:0000256" key="5">
    <source>
        <dbReference type="PIRSR" id="PIRSR001430-1"/>
    </source>
</evidence>
<gene>
    <name evidence="4" type="primary">truA</name>
    <name evidence="9" type="ORF">B5E75_06630</name>
</gene>
<dbReference type="InterPro" id="IPR020097">
    <property type="entry name" value="PsdUridine_synth_TruA_a/b_dom"/>
</dbReference>
<sequence length="244" mass="28841">MRVKCIVSYDGSRFHGFQVQNRERTIQGEIQKAIKKINEVETVIHASGRTDAKVHAVHQVFHFDTEKTLPEMQWKRAINHFLPNDIYILDAQYVDENFHSRYSALKKEYRYLLSTKEYDPFQTNYIYQYGRSLDIDLMRDAAKIFIGEHNFASFCSYDQYGNTIRTLYTFDIEEEDGIITFRLIGNGFRRYMVRHLVGGIIQVGAHRIEKEKLLEMLESCGEKKCLFKAKPQGLYLQEVYYEED</sequence>
<protein>
    <recommendedName>
        <fullName evidence="4">tRNA pseudouridine synthase A</fullName>
        <ecNumber evidence="4">5.4.99.12</ecNumber>
    </recommendedName>
    <alternativeName>
        <fullName evidence="4">tRNA pseudouridine(38-40) synthase</fullName>
    </alternativeName>
    <alternativeName>
        <fullName evidence="4">tRNA pseudouridylate synthase I</fullName>
    </alternativeName>
    <alternativeName>
        <fullName evidence="4">tRNA-uridine isomerase I</fullName>
    </alternativeName>
</protein>
<dbReference type="AlphaFoldDB" id="A0A1Y4SX02"/>
<dbReference type="SUPFAM" id="SSF55120">
    <property type="entry name" value="Pseudouridine synthase"/>
    <property type="match status" value="1"/>
</dbReference>
<evidence type="ECO:0000256" key="6">
    <source>
        <dbReference type="PIRSR" id="PIRSR001430-2"/>
    </source>
</evidence>
<dbReference type="Pfam" id="PF01416">
    <property type="entry name" value="PseudoU_synth_1"/>
    <property type="match status" value="2"/>
</dbReference>
<dbReference type="EMBL" id="NFLJ01000016">
    <property type="protein sequence ID" value="OUQ34477.1"/>
    <property type="molecule type" value="Genomic_DNA"/>
</dbReference>
<dbReference type="PANTHER" id="PTHR11142">
    <property type="entry name" value="PSEUDOURIDYLATE SYNTHASE"/>
    <property type="match status" value="1"/>
</dbReference>
<keyword evidence="2 4" id="KW-0819">tRNA processing</keyword>
<feature type="active site" description="Nucleophile" evidence="4 5">
    <location>
        <position position="51"/>
    </location>
</feature>
<organism evidence="9 10">
    <name type="scientific">Massilimicrobiota timonensis</name>
    <dbReference type="NCBI Taxonomy" id="1776392"/>
    <lineage>
        <taxon>Bacteria</taxon>
        <taxon>Bacillati</taxon>
        <taxon>Bacillota</taxon>
        <taxon>Erysipelotrichia</taxon>
        <taxon>Erysipelotrichales</taxon>
        <taxon>Erysipelotrichaceae</taxon>
        <taxon>Massilimicrobiota</taxon>
    </lineage>
</organism>
<keyword evidence="3 4" id="KW-0413">Isomerase</keyword>
<evidence type="ECO:0000256" key="4">
    <source>
        <dbReference type="HAMAP-Rule" id="MF_00171"/>
    </source>
</evidence>
<dbReference type="EC" id="5.4.99.12" evidence="4"/>
<dbReference type="GO" id="GO:0031119">
    <property type="term" value="P:tRNA pseudouridine synthesis"/>
    <property type="evidence" value="ECO:0007669"/>
    <property type="project" value="UniProtKB-UniRule"/>
</dbReference>
<feature type="binding site" evidence="4 6">
    <location>
        <position position="109"/>
    </location>
    <ligand>
        <name>substrate</name>
    </ligand>
</feature>
<dbReference type="FunFam" id="3.30.70.580:FF:000001">
    <property type="entry name" value="tRNA pseudouridine synthase A"/>
    <property type="match status" value="1"/>
</dbReference>
<comment type="catalytic activity">
    <reaction evidence="4 7">
        <text>uridine(38/39/40) in tRNA = pseudouridine(38/39/40) in tRNA</text>
        <dbReference type="Rhea" id="RHEA:22376"/>
        <dbReference type="Rhea" id="RHEA-COMP:10085"/>
        <dbReference type="Rhea" id="RHEA-COMP:10087"/>
        <dbReference type="ChEBI" id="CHEBI:65314"/>
        <dbReference type="ChEBI" id="CHEBI:65315"/>
        <dbReference type="EC" id="5.4.99.12"/>
    </reaction>
</comment>
<dbReference type="Gene3D" id="3.30.70.660">
    <property type="entry name" value="Pseudouridine synthase I, catalytic domain, C-terminal subdomain"/>
    <property type="match status" value="1"/>
</dbReference>
<dbReference type="GO" id="GO:0003723">
    <property type="term" value="F:RNA binding"/>
    <property type="evidence" value="ECO:0007669"/>
    <property type="project" value="InterPro"/>
</dbReference>
<comment type="subunit">
    <text evidence="4">Homodimer.</text>
</comment>
<dbReference type="PIRSF" id="PIRSF001430">
    <property type="entry name" value="tRNA_psdUrid_synth"/>
    <property type="match status" value="1"/>
</dbReference>
<accession>A0A1Y4SX02</accession>
<evidence type="ECO:0000313" key="10">
    <source>
        <dbReference type="Proteomes" id="UP000195305"/>
    </source>
</evidence>
<proteinExistence type="inferred from homology"/>
<name>A0A1Y4SX02_9FIRM</name>